<feature type="compositionally biased region" description="Basic and acidic residues" evidence="1">
    <location>
        <begin position="32"/>
        <end position="42"/>
    </location>
</feature>
<proteinExistence type="predicted"/>
<reference evidence="2" key="1">
    <citation type="submission" date="2024-01" db="EMBL/GenBank/DDBJ databases">
        <authorList>
            <person name="Webb A."/>
        </authorList>
    </citation>
    <scope>NUCLEOTIDE SEQUENCE</scope>
    <source>
        <strain evidence="2">Pm1</strain>
    </source>
</reference>
<protein>
    <submittedName>
        <fullName evidence="2">Uncharacterized protein</fullName>
    </submittedName>
</protein>
<feature type="region of interest" description="Disordered" evidence="1">
    <location>
        <begin position="1"/>
        <end position="55"/>
    </location>
</feature>
<accession>A0AAV1TSF5</accession>
<dbReference type="EMBL" id="CAKLBY020000075">
    <property type="protein sequence ID" value="CAK7924542.1"/>
    <property type="molecule type" value="Genomic_DNA"/>
</dbReference>
<name>A0AAV1TSF5_9STRA</name>
<evidence type="ECO:0000313" key="2">
    <source>
        <dbReference type="EMBL" id="CAK7924542.1"/>
    </source>
</evidence>
<feature type="compositionally biased region" description="Low complexity" evidence="1">
    <location>
        <begin position="21"/>
        <end position="31"/>
    </location>
</feature>
<sequence>MGGVERRALRRTSCRTNDASKPTTKAPTQKQTRAERDKDPKSKSIANRQAKASDP</sequence>
<gene>
    <name evidence="2" type="ORF">PM001_LOCUS9692</name>
</gene>
<evidence type="ECO:0000313" key="3">
    <source>
        <dbReference type="Proteomes" id="UP001162060"/>
    </source>
</evidence>
<dbReference type="AlphaFoldDB" id="A0AAV1TSF5"/>
<organism evidence="2 3">
    <name type="scientific">Peronospora matthiolae</name>
    <dbReference type="NCBI Taxonomy" id="2874970"/>
    <lineage>
        <taxon>Eukaryota</taxon>
        <taxon>Sar</taxon>
        <taxon>Stramenopiles</taxon>
        <taxon>Oomycota</taxon>
        <taxon>Peronosporomycetes</taxon>
        <taxon>Peronosporales</taxon>
        <taxon>Peronosporaceae</taxon>
        <taxon>Peronospora</taxon>
    </lineage>
</organism>
<evidence type="ECO:0000256" key="1">
    <source>
        <dbReference type="SAM" id="MobiDB-lite"/>
    </source>
</evidence>
<comment type="caution">
    <text evidence="2">The sequence shown here is derived from an EMBL/GenBank/DDBJ whole genome shotgun (WGS) entry which is preliminary data.</text>
</comment>
<dbReference type="Proteomes" id="UP001162060">
    <property type="component" value="Unassembled WGS sequence"/>
</dbReference>